<dbReference type="GO" id="GO:0005789">
    <property type="term" value="C:endoplasmic reticulum membrane"/>
    <property type="evidence" value="ECO:0007669"/>
    <property type="project" value="UniProtKB-SubCell"/>
</dbReference>
<keyword evidence="4 11" id="KW-0328">Glycosyltransferase</keyword>
<accession>A0A3N4I495</accession>
<dbReference type="GO" id="GO:0006506">
    <property type="term" value="P:GPI anchor biosynthetic process"/>
    <property type="evidence" value="ECO:0007669"/>
    <property type="project" value="UniProtKB-KW"/>
</dbReference>
<keyword evidence="8 11" id="KW-1133">Transmembrane helix</keyword>
<evidence type="ECO:0000256" key="12">
    <source>
        <dbReference type="SAM" id="SignalP"/>
    </source>
</evidence>
<evidence type="ECO:0000256" key="3">
    <source>
        <dbReference type="ARBA" id="ARBA00022502"/>
    </source>
</evidence>
<dbReference type="Pfam" id="PF03901">
    <property type="entry name" value="Glyco_transf_22"/>
    <property type="match status" value="1"/>
</dbReference>
<feature type="signal peptide" evidence="12">
    <location>
        <begin position="1"/>
        <end position="17"/>
    </location>
</feature>
<keyword evidence="12" id="KW-0732">Signal</keyword>
<comment type="subcellular location">
    <subcellularLocation>
        <location evidence="1 11">Endoplasmic reticulum membrane</location>
        <topology evidence="1 11">Multi-pass membrane protein</topology>
    </subcellularLocation>
</comment>
<keyword evidence="3" id="KW-0337">GPI-anchor biosynthesis</keyword>
<dbReference type="AlphaFoldDB" id="A0A3N4I495"/>
<comment type="pathway">
    <text evidence="2">Glycolipid biosynthesis; glycosylphosphatidylinositol-anchor biosynthesis.</text>
</comment>
<keyword evidence="5" id="KW-0808">Transferase</keyword>
<dbReference type="InterPro" id="IPR005599">
    <property type="entry name" value="GPI_mannosylTrfase"/>
</dbReference>
<dbReference type="OrthoDB" id="10066429at2759"/>
<feature type="transmembrane region" description="Helical" evidence="11">
    <location>
        <begin position="87"/>
        <end position="108"/>
    </location>
</feature>
<gene>
    <name evidence="13" type="ORF">BJ508DRAFT_416264</name>
</gene>
<evidence type="ECO:0000256" key="7">
    <source>
        <dbReference type="ARBA" id="ARBA00022824"/>
    </source>
</evidence>
<feature type="transmembrane region" description="Helical" evidence="11">
    <location>
        <begin position="206"/>
        <end position="225"/>
    </location>
</feature>
<evidence type="ECO:0000313" key="13">
    <source>
        <dbReference type="EMBL" id="RPA78910.1"/>
    </source>
</evidence>
<keyword evidence="7 11" id="KW-0256">Endoplasmic reticulum</keyword>
<keyword evidence="6 11" id="KW-0812">Transmembrane</keyword>
<evidence type="ECO:0000256" key="10">
    <source>
        <dbReference type="ARBA" id="ARBA00038466"/>
    </source>
</evidence>
<evidence type="ECO:0000256" key="1">
    <source>
        <dbReference type="ARBA" id="ARBA00004477"/>
    </source>
</evidence>
<reference evidence="13 14" key="1">
    <citation type="journal article" date="2018" name="Nat. Ecol. Evol.">
        <title>Pezizomycetes genomes reveal the molecular basis of ectomycorrhizal truffle lifestyle.</title>
        <authorList>
            <person name="Murat C."/>
            <person name="Payen T."/>
            <person name="Noel B."/>
            <person name="Kuo A."/>
            <person name="Morin E."/>
            <person name="Chen J."/>
            <person name="Kohler A."/>
            <person name="Krizsan K."/>
            <person name="Balestrini R."/>
            <person name="Da Silva C."/>
            <person name="Montanini B."/>
            <person name="Hainaut M."/>
            <person name="Levati E."/>
            <person name="Barry K.W."/>
            <person name="Belfiori B."/>
            <person name="Cichocki N."/>
            <person name="Clum A."/>
            <person name="Dockter R.B."/>
            <person name="Fauchery L."/>
            <person name="Guy J."/>
            <person name="Iotti M."/>
            <person name="Le Tacon F."/>
            <person name="Lindquist E.A."/>
            <person name="Lipzen A."/>
            <person name="Malagnac F."/>
            <person name="Mello A."/>
            <person name="Molinier V."/>
            <person name="Miyauchi S."/>
            <person name="Poulain J."/>
            <person name="Riccioni C."/>
            <person name="Rubini A."/>
            <person name="Sitrit Y."/>
            <person name="Splivallo R."/>
            <person name="Traeger S."/>
            <person name="Wang M."/>
            <person name="Zifcakova L."/>
            <person name="Wipf D."/>
            <person name="Zambonelli A."/>
            <person name="Paolocci F."/>
            <person name="Nowrousian M."/>
            <person name="Ottonello S."/>
            <person name="Baldrian P."/>
            <person name="Spatafora J.W."/>
            <person name="Henrissat B."/>
            <person name="Nagy L.G."/>
            <person name="Aury J.M."/>
            <person name="Wincker P."/>
            <person name="Grigoriev I.V."/>
            <person name="Bonfante P."/>
            <person name="Martin F.M."/>
        </authorList>
    </citation>
    <scope>NUCLEOTIDE SEQUENCE [LARGE SCALE GENOMIC DNA]</scope>
    <source>
        <strain evidence="13 14">RN42</strain>
    </source>
</reference>
<dbReference type="PANTHER" id="PTHR22760:SF3">
    <property type="entry name" value="GPI MANNOSYLTRANSFERASE 4"/>
    <property type="match status" value="1"/>
</dbReference>
<keyword evidence="14" id="KW-1185">Reference proteome</keyword>
<evidence type="ECO:0000256" key="4">
    <source>
        <dbReference type="ARBA" id="ARBA00022676"/>
    </source>
</evidence>
<proteinExistence type="inferred from homology"/>
<organism evidence="13 14">
    <name type="scientific">Ascobolus immersus RN42</name>
    <dbReference type="NCBI Taxonomy" id="1160509"/>
    <lineage>
        <taxon>Eukaryota</taxon>
        <taxon>Fungi</taxon>
        <taxon>Dikarya</taxon>
        <taxon>Ascomycota</taxon>
        <taxon>Pezizomycotina</taxon>
        <taxon>Pezizomycetes</taxon>
        <taxon>Pezizales</taxon>
        <taxon>Ascobolaceae</taxon>
        <taxon>Ascobolus</taxon>
    </lineage>
</organism>
<evidence type="ECO:0000256" key="6">
    <source>
        <dbReference type="ARBA" id="ARBA00022692"/>
    </source>
</evidence>
<evidence type="ECO:0000256" key="11">
    <source>
        <dbReference type="RuleBase" id="RU363075"/>
    </source>
</evidence>
<comment type="similarity">
    <text evidence="10">Belongs to the glycosyltransferase 22 family. PIGZ subfamily.</text>
</comment>
<feature type="transmembrane region" description="Helical" evidence="11">
    <location>
        <begin position="343"/>
        <end position="362"/>
    </location>
</feature>
<feature type="chain" id="PRO_5018009870" description="Mannosyltransferase" evidence="12">
    <location>
        <begin position="18"/>
        <end position="521"/>
    </location>
</feature>
<keyword evidence="9 11" id="KW-0472">Membrane</keyword>
<sequence length="521" mass="58660">MWRRVYLLLIAVRLYFAFSPSYIHPDEHFQGPEVTANEIFGWKTLMTWEFTSDRPIRSVFPLSFAFALPMQVVDWMVPGPANPSSSLIYYTLRLVFFLISFVLVDWAVQELVQYPKHRRFTLLLLASSYVTWTHQSHTFSNSIETVLVVWSLVLIQRIKDAKDSAILSSALLGFLAAFGVFTRITYPAFVLVPGLSIVPCLFRKPLGLISLATTLTLTSLLAIFLDTTTYLRATPTLTLPILNLPLVITPLNNLLYNSSTANLALHGIHPFYAHFLINLPQLLGPALLLLPRIRPGPPLIAALSGTFFLSLLPHQEARFLLPTIPLFFVSITPFSPRGKRAKAWIAIWLIFNLALGTLFGVFHQGGVVPAQLHLSKLKLAQNQQVMAVWWKTYQPPTWLLGNKAGRAINTVDLMGASRESLVDTLGKTAGRCGVDETDTDAYLVAPRSAVFLDQFVGTGEKKVEKKWGKKEKDGKFELREEWTYRRHLNLDDLDFGDDGVGPTIDRVWGRRGIVVWKVCRV</sequence>
<name>A0A3N4I495_ASCIM</name>
<feature type="transmembrane region" description="Helical" evidence="11">
    <location>
        <begin position="165"/>
        <end position="186"/>
    </location>
</feature>
<comment type="caution">
    <text evidence="11">Lacks conserved residue(s) required for the propagation of feature annotation.</text>
</comment>
<dbReference type="GO" id="GO:0000026">
    <property type="term" value="F:alpha-1,2-mannosyltransferase activity"/>
    <property type="evidence" value="ECO:0007669"/>
    <property type="project" value="TreeGrafter"/>
</dbReference>
<dbReference type="PANTHER" id="PTHR22760">
    <property type="entry name" value="GLYCOSYLTRANSFERASE"/>
    <property type="match status" value="1"/>
</dbReference>
<dbReference type="EC" id="2.4.1.-" evidence="11"/>
<evidence type="ECO:0000256" key="8">
    <source>
        <dbReference type="ARBA" id="ARBA00022989"/>
    </source>
</evidence>
<dbReference type="STRING" id="1160509.A0A3N4I495"/>
<protein>
    <recommendedName>
        <fullName evidence="11">Mannosyltransferase</fullName>
        <ecNumber evidence="11">2.4.1.-</ecNumber>
    </recommendedName>
</protein>
<evidence type="ECO:0000313" key="14">
    <source>
        <dbReference type="Proteomes" id="UP000275078"/>
    </source>
</evidence>
<evidence type="ECO:0000256" key="5">
    <source>
        <dbReference type="ARBA" id="ARBA00022679"/>
    </source>
</evidence>
<dbReference type="Proteomes" id="UP000275078">
    <property type="component" value="Unassembled WGS sequence"/>
</dbReference>
<evidence type="ECO:0000256" key="9">
    <source>
        <dbReference type="ARBA" id="ARBA00023136"/>
    </source>
</evidence>
<dbReference type="EMBL" id="ML119705">
    <property type="protein sequence ID" value="RPA78910.1"/>
    <property type="molecule type" value="Genomic_DNA"/>
</dbReference>
<evidence type="ECO:0000256" key="2">
    <source>
        <dbReference type="ARBA" id="ARBA00004687"/>
    </source>
</evidence>